<evidence type="ECO:0000313" key="4">
    <source>
        <dbReference type="EMBL" id="CCM04112.1"/>
    </source>
</evidence>
<protein>
    <recommendedName>
        <fullName evidence="3">GH16 domain-containing protein</fullName>
    </recommendedName>
</protein>
<feature type="domain" description="GH16" evidence="3">
    <location>
        <begin position="25"/>
        <end position="265"/>
    </location>
</feature>
<proteinExistence type="predicted"/>
<dbReference type="RefSeq" id="XP_012183395.1">
    <property type="nucleotide sequence ID" value="XM_012328005.1"/>
</dbReference>
<dbReference type="EMBL" id="HE797141">
    <property type="protein sequence ID" value="CCM04112.1"/>
    <property type="molecule type" value="Genomic_DNA"/>
</dbReference>
<feature type="region of interest" description="Disordered" evidence="1">
    <location>
        <begin position="331"/>
        <end position="365"/>
    </location>
</feature>
<dbReference type="OrthoDB" id="192832at2759"/>
<dbReference type="GO" id="GO:0004553">
    <property type="term" value="F:hydrolase activity, hydrolyzing O-glycosyl compounds"/>
    <property type="evidence" value="ECO:0007669"/>
    <property type="project" value="InterPro"/>
</dbReference>
<evidence type="ECO:0000313" key="5">
    <source>
        <dbReference type="Proteomes" id="UP000006352"/>
    </source>
</evidence>
<dbReference type="STRING" id="599839.J4HYU9"/>
<feature type="chain" id="PRO_5003778391" description="GH16 domain-containing protein" evidence="2">
    <location>
        <begin position="20"/>
        <end position="395"/>
    </location>
</feature>
<dbReference type="Proteomes" id="UP000006352">
    <property type="component" value="Unassembled WGS sequence"/>
</dbReference>
<organism evidence="4 5">
    <name type="scientific">Fibroporia radiculosa</name>
    <dbReference type="NCBI Taxonomy" id="599839"/>
    <lineage>
        <taxon>Eukaryota</taxon>
        <taxon>Fungi</taxon>
        <taxon>Dikarya</taxon>
        <taxon>Basidiomycota</taxon>
        <taxon>Agaricomycotina</taxon>
        <taxon>Agaricomycetes</taxon>
        <taxon>Polyporales</taxon>
        <taxon>Fibroporiaceae</taxon>
        <taxon>Fibroporia</taxon>
    </lineage>
</organism>
<dbReference type="SUPFAM" id="SSF49899">
    <property type="entry name" value="Concanavalin A-like lectins/glucanases"/>
    <property type="match status" value="1"/>
</dbReference>
<dbReference type="FunFam" id="2.60.120.200:FF:000179">
    <property type="entry name" value="Unplaced genomic scaffold supercont1.19, whole genome shotgun sequence"/>
    <property type="match status" value="1"/>
</dbReference>
<dbReference type="PANTHER" id="PTHR10963:SF24">
    <property type="entry name" value="GLYCOSIDASE C21B10.07-RELATED"/>
    <property type="match status" value="1"/>
</dbReference>
<dbReference type="GO" id="GO:0009251">
    <property type="term" value="P:glucan catabolic process"/>
    <property type="evidence" value="ECO:0007669"/>
    <property type="project" value="TreeGrafter"/>
</dbReference>
<dbReference type="InterPro" id="IPR013320">
    <property type="entry name" value="ConA-like_dom_sf"/>
</dbReference>
<gene>
    <name evidence="4" type="ORF">FIBRA_06272</name>
</gene>
<feature type="signal peptide" evidence="2">
    <location>
        <begin position="1"/>
        <end position="19"/>
    </location>
</feature>
<evidence type="ECO:0000259" key="3">
    <source>
        <dbReference type="PROSITE" id="PS51762"/>
    </source>
</evidence>
<dbReference type="InterPro" id="IPR050546">
    <property type="entry name" value="Glycosyl_Hydrlase_16"/>
</dbReference>
<dbReference type="PROSITE" id="PS51762">
    <property type="entry name" value="GH16_2"/>
    <property type="match status" value="1"/>
</dbReference>
<dbReference type="AlphaFoldDB" id="J4HYU9"/>
<reference evidence="4 5" key="1">
    <citation type="journal article" date="2012" name="Appl. Environ. Microbiol.">
        <title>Short-read sequencing for genomic analysis of the brown rot fungus Fibroporia radiculosa.</title>
        <authorList>
            <person name="Tang J.D."/>
            <person name="Perkins A.D."/>
            <person name="Sonstegard T.S."/>
            <person name="Schroeder S.G."/>
            <person name="Burgess S.C."/>
            <person name="Diehl S.V."/>
        </authorList>
    </citation>
    <scope>NUCLEOTIDE SEQUENCE [LARGE SCALE GENOMIC DNA]</scope>
    <source>
        <strain evidence="4 5">TFFH 294</strain>
    </source>
</reference>
<dbReference type="Pfam" id="PF26113">
    <property type="entry name" value="GH16_XgeA"/>
    <property type="match status" value="1"/>
</dbReference>
<dbReference type="InterPro" id="IPR000757">
    <property type="entry name" value="Beta-glucanase-like"/>
</dbReference>
<evidence type="ECO:0000256" key="2">
    <source>
        <dbReference type="SAM" id="SignalP"/>
    </source>
</evidence>
<dbReference type="Gene3D" id="2.60.120.200">
    <property type="match status" value="1"/>
</dbReference>
<accession>J4HYU9</accession>
<keyword evidence="5" id="KW-1185">Reference proteome</keyword>
<dbReference type="CDD" id="cd02181">
    <property type="entry name" value="GH16_fungal_Lam16A_glucanase"/>
    <property type="match status" value="1"/>
</dbReference>
<dbReference type="GeneID" id="24099023"/>
<dbReference type="InParanoid" id="J4HYU9"/>
<dbReference type="PANTHER" id="PTHR10963">
    <property type="entry name" value="GLYCOSYL HYDROLASE-RELATED"/>
    <property type="match status" value="1"/>
</dbReference>
<dbReference type="HOGENOM" id="CLU_016972_2_1_1"/>
<name>J4HYU9_9APHY</name>
<sequence length="395" mass="41477">MKIFCLGLLVFPLTHGVLGAYNLVQEYSGQSFFEGWDFYGAYDNTTLGDVFFVTEQTATTLHLAYVNSAGNAIIRVDNTTSVPSNQKRNSVYISTATYFPIGSVFIIDLSHIPYGCSVWPAFWTKGADWPTDGEIDIIETVNLVNNNQYALHTGYNGCVATNVGQTGTLANANCTSTATSDVGCTFQETQANSVGSGFNSAGGGVYATQFDVSGVYIWFWSRANIPSSISSSTTSVNTSSWGSPSAAFPATDSCDISKFVAPQQLVLDITLCGSWAGLASVYQETCPVNGTAGLNTCYDNNVIDNGTPAYAEAYFEISYVKVFSLNETSTSTSSSTSSSGSASTLSSTSTSGSPTSSSSASTTSTTKASGAIPIVQLRSTAAGVFAAMLTLSLIF</sequence>
<evidence type="ECO:0000256" key="1">
    <source>
        <dbReference type="SAM" id="MobiDB-lite"/>
    </source>
</evidence>
<keyword evidence="2" id="KW-0732">Signal</keyword>